<name>A0A0N1N0V3_9HYPH</name>
<organism evidence="1 2">
    <name type="scientific">Bosea vaviloviae</name>
    <dbReference type="NCBI Taxonomy" id="1526658"/>
    <lineage>
        <taxon>Bacteria</taxon>
        <taxon>Pseudomonadati</taxon>
        <taxon>Pseudomonadota</taxon>
        <taxon>Alphaproteobacteria</taxon>
        <taxon>Hyphomicrobiales</taxon>
        <taxon>Boseaceae</taxon>
        <taxon>Bosea</taxon>
    </lineage>
</organism>
<comment type="caution">
    <text evidence="1">The sequence shown here is derived from an EMBL/GenBank/DDBJ whole genome shotgun (WGS) entry which is preliminary data.</text>
</comment>
<gene>
    <name evidence="1" type="ORF">AE618_26475</name>
</gene>
<dbReference type="PANTHER" id="PTHR43832:SF1">
    <property type="entry name" value="S-ADENOSYL-L-METHIONINE-DEPENDENT METHYLTRANSFERASES SUPERFAMILY PROTEIN"/>
    <property type="match status" value="1"/>
</dbReference>
<evidence type="ECO:0000313" key="2">
    <source>
        <dbReference type="Proteomes" id="UP000037822"/>
    </source>
</evidence>
<dbReference type="CDD" id="cd02440">
    <property type="entry name" value="AdoMet_MTases"/>
    <property type="match status" value="1"/>
</dbReference>
<dbReference type="PATRIC" id="fig|1526658.3.peg.4839"/>
<keyword evidence="2" id="KW-1185">Reference proteome</keyword>
<dbReference type="Gene3D" id="3.40.50.150">
    <property type="entry name" value="Vaccinia Virus protein VP39"/>
    <property type="match status" value="1"/>
</dbReference>
<protein>
    <submittedName>
        <fullName evidence="1">Cyclopropane-fatty-acyl-phospholipid synthase</fullName>
    </submittedName>
</protein>
<dbReference type="EMBL" id="LGSZ01000095">
    <property type="protein sequence ID" value="KPH73680.1"/>
    <property type="molecule type" value="Genomic_DNA"/>
</dbReference>
<dbReference type="AlphaFoldDB" id="A0A0N1N0V3"/>
<sequence>MTILQKLSAWGEALPVPDMVSRAVIGSLVSRTDRTLSVDPVDPADFARDMRQFPVAQHTDAANAQHYEVPAAFFAQVLGPRRKYSSCYYRTPEDDLATAEETALALTAEHADLGGDQDILELGCGWGSLSLWMAEHFPSSRIVSVSNSASQRGYIEAQAKARGFDNLQVVTADMNDFATSKRFDRVVSVEMFEHMANWETLLERIHGWLKPDGRLFLHVFAHASGCYRFDVADGGDWIAQHFFTGGLMPSAALAHQFPDIFTVEEEWRWSGDHYRRTAEDWLANFDRNLPAIDPILQATYGSDARLWRRRWRLFFLATSGLFGHAGGASWGVCHYRLKAS</sequence>
<dbReference type="Pfam" id="PF02353">
    <property type="entry name" value="CMAS"/>
    <property type="match status" value="1"/>
</dbReference>
<reference evidence="1 2" key="1">
    <citation type="submission" date="2015-07" db="EMBL/GenBank/DDBJ databases">
        <title>Whole genome sequencing of Bosea vaviloviae isolated from cave pool.</title>
        <authorList>
            <person name="Tan N.E.H."/>
            <person name="Lee Y.P."/>
            <person name="Gan H.M."/>
            <person name="Barton H."/>
            <person name="Savka M.A."/>
        </authorList>
    </citation>
    <scope>NUCLEOTIDE SEQUENCE [LARGE SCALE GENOMIC DNA]</scope>
    <source>
        <strain evidence="1 2">SD260</strain>
    </source>
</reference>
<dbReference type="RefSeq" id="WP_054212033.1">
    <property type="nucleotide sequence ID" value="NZ_LGSZ01000095.1"/>
</dbReference>
<dbReference type="SUPFAM" id="SSF53335">
    <property type="entry name" value="S-adenosyl-L-methionine-dependent methyltransferases"/>
    <property type="match status" value="1"/>
</dbReference>
<dbReference type="InterPro" id="IPR029063">
    <property type="entry name" value="SAM-dependent_MTases_sf"/>
</dbReference>
<evidence type="ECO:0000313" key="1">
    <source>
        <dbReference type="EMBL" id="KPH73680.1"/>
    </source>
</evidence>
<dbReference type="OrthoDB" id="9782855at2"/>
<dbReference type="PANTHER" id="PTHR43832">
    <property type="match status" value="1"/>
</dbReference>
<proteinExistence type="predicted"/>
<dbReference type="Proteomes" id="UP000037822">
    <property type="component" value="Unassembled WGS sequence"/>
</dbReference>
<dbReference type="FunFam" id="3.40.50.150:FF:000554">
    <property type="entry name" value="Cation-transporting ATPase"/>
    <property type="match status" value="1"/>
</dbReference>
<accession>A0A0N1N0V3</accession>